<protein>
    <submittedName>
        <fullName evidence="1">Uncharacterized protein</fullName>
    </submittedName>
</protein>
<comment type="caution">
    <text evidence="1">The sequence shown here is derived from an EMBL/GenBank/DDBJ whole genome shotgun (WGS) entry which is preliminary data.</text>
</comment>
<sequence length="76" mass="8244">VKAQFGFLATPGFIRQMSSFPDFPGNHYPRLSTAAPGLQPSPVCPLFNTNRLDPESLFTFSGSLDLTATAHTRDST</sequence>
<evidence type="ECO:0000313" key="2">
    <source>
        <dbReference type="Proteomes" id="UP001476798"/>
    </source>
</evidence>
<organism evidence="1 2">
    <name type="scientific">Goodea atripinnis</name>
    <dbReference type="NCBI Taxonomy" id="208336"/>
    <lineage>
        <taxon>Eukaryota</taxon>
        <taxon>Metazoa</taxon>
        <taxon>Chordata</taxon>
        <taxon>Craniata</taxon>
        <taxon>Vertebrata</taxon>
        <taxon>Euteleostomi</taxon>
        <taxon>Actinopterygii</taxon>
        <taxon>Neopterygii</taxon>
        <taxon>Teleostei</taxon>
        <taxon>Neoteleostei</taxon>
        <taxon>Acanthomorphata</taxon>
        <taxon>Ovalentaria</taxon>
        <taxon>Atherinomorphae</taxon>
        <taxon>Cyprinodontiformes</taxon>
        <taxon>Goodeidae</taxon>
        <taxon>Goodea</taxon>
    </lineage>
</organism>
<dbReference type="Proteomes" id="UP001476798">
    <property type="component" value="Unassembled WGS sequence"/>
</dbReference>
<name>A0ABV0P0F6_9TELE</name>
<accession>A0ABV0P0F6</accession>
<keyword evidence="2" id="KW-1185">Reference proteome</keyword>
<evidence type="ECO:0000313" key="1">
    <source>
        <dbReference type="EMBL" id="MEQ2177060.1"/>
    </source>
</evidence>
<dbReference type="EMBL" id="JAHRIO010059652">
    <property type="protein sequence ID" value="MEQ2177060.1"/>
    <property type="molecule type" value="Genomic_DNA"/>
</dbReference>
<proteinExistence type="predicted"/>
<feature type="non-terminal residue" evidence="1">
    <location>
        <position position="1"/>
    </location>
</feature>
<gene>
    <name evidence="1" type="ORF">GOODEAATRI_034637</name>
</gene>
<reference evidence="1 2" key="1">
    <citation type="submission" date="2021-06" db="EMBL/GenBank/DDBJ databases">
        <authorList>
            <person name="Palmer J.M."/>
        </authorList>
    </citation>
    <scope>NUCLEOTIDE SEQUENCE [LARGE SCALE GENOMIC DNA]</scope>
    <source>
        <strain evidence="1 2">GA_2019</strain>
        <tissue evidence="1">Muscle</tissue>
    </source>
</reference>